<comment type="function">
    <text evidence="7">Plays a role in the regulation of phosphate uptake.</text>
</comment>
<dbReference type="eggNOG" id="arCOG00232">
    <property type="taxonomic scope" value="Archaea"/>
</dbReference>
<reference evidence="10" key="1">
    <citation type="journal article" date="2015" name="Microbiology">
        <title>Genome of Methanoregula boonei 6A8 reveals adaptations to oligotrophic peatland environments.</title>
        <authorList>
            <person name="Braeuer S."/>
            <person name="Cadillo-Quiroz H."/>
            <person name="Kyrpides N."/>
            <person name="Woyke T."/>
            <person name="Goodwin L."/>
            <person name="Detter C."/>
            <person name="Podell S."/>
            <person name="Yavitt J.B."/>
            <person name="Zinder S.H."/>
        </authorList>
    </citation>
    <scope>NUCLEOTIDE SEQUENCE [LARGE SCALE GENOMIC DNA]</scope>
    <source>
        <strain evidence="10">DSM 21154 / JCM 14090 / 6A8</strain>
    </source>
</reference>
<feature type="domain" description="PhoU" evidence="8">
    <location>
        <begin position="17"/>
        <end position="104"/>
    </location>
</feature>
<evidence type="ECO:0000256" key="4">
    <source>
        <dbReference type="ARBA" id="ARBA00022448"/>
    </source>
</evidence>
<dbReference type="GO" id="GO:0006817">
    <property type="term" value="P:phosphate ion transport"/>
    <property type="evidence" value="ECO:0007669"/>
    <property type="project" value="UniProtKB-KW"/>
</dbReference>
<dbReference type="SUPFAM" id="SSF109755">
    <property type="entry name" value="PhoU-like"/>
    <property type="match status" value="1"/>
</dbReference>
<dbReference type="EMBL" id="CP000780">
    <property type="protein sequence ID" value="ABS56435.1"/>
    <property type="molecule type" value="Genomic_DNA"/>
</dbReference>
<dbReference type="GO" id="GO:0045936">
    <property type="term" value="P:negative regulation of phosphate metabolic process"/>
    <property type="evidence" value="ECO:0007669"/>
    <property type="project" value="InterPro"/>
</dbReference>
<feature type="domain" description="PhoU" evidence="8">
    <location>
        <begin position="120"/>
        <end position="204"/>
    </location>
</feature>
<evidence type="ECO:0000256" key="7">
    <source>
        <dbReference type="PIRNR" id="PIRNR003107"/>
    </source>
</evidence>
<keyword evidence="5 7" id="KW-0963">Cytoplasm</keyword>
<evidence type="ECO:0000259" key="8">
    <source>
        <dbReference type="Pfam" id="PF01895"/>
    </source>
</evidence>
<dbReference type="GeneID" id="5410118"/>
<evidence type="ECO:0000256" key="1">
    <source>
        <dbReference type="ARBA" id="ARBA00004496"/>
    </source>
</evidence>
<comment type="subcellular location">
    <subcellularLocation>
        <location evidence="1 7">Cytoplasm</location>
    </subcellularLocation>
</comment>
<evidence type="ECO:0000313" key="9">
    <source>
        <dbReference type="EMBL" id="ABS56435.1"/>
    </source>
</evidence>
<dbReference type="Gene3D" id="1.20.58.220">
    <property type="entry name" value="Phosphate transport system protein phou homolog 2, domain 2"/>
    <property type="match status" value="1"/>
</dbReference>
<protein>
    <recommendedName>
        <fullName evidence="7">Phosphate-specific transport system accessory protein PhoU</fullName>
    </recommendedName>
</protein>
<dbReference type="FunFam" id="1.20.58.220:FF:000004">
    <property type="entry name" value="Phosphate-specific transport system accessory protein PhoU"/>
    <property type="match status" value="1"/>
</dbReference>
<dbReference type="Proteomes" id="UP000002408">
    <property type="component" value="Chromosome"/>
</dbReference>
<evidence type="ECO:0000256" key="5">
    <source>
        <dbReference type="ARBA" id="ARBA00022490"/>
    </source>
</evidence>
<evidence type="ECO:0000256" key="6">
    <source>
        <dbReference type="ARBA" id="ARBA00022592"/>
    </source>
</evidence>
<dbReference type="NCBIfam" id="TIGR02135">
    <property type="entry name" value="phoU_full"/>
    <property type="match status" value="1"/>
</dbReference>
<organism evidence="9 10">
    <name type="scientific">Methanoregula boonei (strain DSM 21154 / JCM 14090 / 6A8)</name>
    <dbReference type="NCBI Taxonomy" id="456442"/>
    <lineage>
        <taxon>Archaea</taxon>
        <taxon>Methanobacteriati</taxon>
        <taxon>Methanobacteriota</taxon>
        <taxon>Stenosarchaea group</taxon>
        <taxon>Methanomicrobia</taxon>
        <taxon>Methanomicrobiales</taxon>
        <taxon>Methanoregulaceae</taxon>
        <taxon>Methanoregula</taxon>
    </lineage>
</organism>
<evidence type="ECO:0000313" key="10">
    <source>
        <dbReference type="Proteomes" id="UP000002408"/>
    </source>
</evidence>
<evidence type="ECO:0000256" key="2">
    <source>
        <dbReference type="ARBA" id="ARBA00008107"/>
    </source>
</evidence>
<comment type="similarity">
    <text evidence="2 7">Belongs to the PhoU family.</text>
</comment>
<dbReference type="RefSeq" id="WP_012107488.1">
    <property type="nucleotide sequence ID" value="NC_009712.1"/>
</dbReference>
<dbReference type="InterPro" id="IPR028366">
    <property type="entry name" value="PhoU"/>
</dbReference>
<dbReference type="GO" id="GO:0005737">
    <property type="term" value="C:cytoplasm"/>
    <property type="evidence" value="ECO:0007669"/>
    <property type="project" value="UniProtKB-SubCell"/>
</dbReference>
<keyword evidence="4 7" id="KW-0813">Transport</keyword>
<dbReference type="OrthoDB" id="7738at2157"/>
<dbReference type="Pfam" id="PF01895">
    <property type="entry name" value="PhoU"/>
    <property type="match status" value="2"/>
</dbReference>
<gene>
    <name evidence="9" type="ordered locus">Mboo_1920</name>
</gene>
<dbReference type="PIRSF" id="PIRSF003107">
    <property type="entry name" value="PhoU"/>
    <property type="match status" value="1"/>
</dbReference>
<accession>A7I9M4</accession>
<dbReference type="AlphaFoldDB" id="A7I9M4"/>
<dbReference type="InterPro" id="IPR026022">
    <property type="entry name" value="PhoU_dom"/>
</dbReference>
<evidence type="ECO:0000256" key="3">
    <source>
        <dbReference type="ARBA" id="ARBA00011738"/>
    </source>
</evidence>
<dbReference type="STRING" id="456442.Mboo_1920"/>
<comment type="subunit">
    <text evidence="3 7">Homodimer.</text>
</comment>
<keyword evidence="6 7" id="KW-0592">Phosphate transport</keyword>
<name>A7I9M4_METB6</name>
<dbReference type="PANTHER" id="PTHR42930:SF3">
    <property type="entry name" value="PHOSPHATE-SPECIFIC TRANSPORT SYSTEM ACCESSORY PROTEIN PHOU"/>
    <property type="match status" value="1"/>
</dbReference>
<proteinExistence type="inferred from homology"/>
<dbReference type="GO" id="GO:0030643">
    <property type="term" value="P:intracellular phosphate ion homeostasis"/>
    <property type="evidence" value="ECO:0007669"/>
    <property type="project" value="InterPro"/>
</dbReference>
<sequence>MTDKFHTELKDLKKGVSGMARYAFSMLQDSQEAFINQDAALAATVLDRKDALREKTVELEEICYQLIALNQPVAKDMRTIVCSLKMIAASERIGRYGKSTAKIVKEISGKPHIANMMSIPLMSEYVLAMIDDAITTYETENVKKLEGFSARDDAIDALRHSIFREAITYMMENPKTITQATYYIIIARYLERCADHACKMAENVQYMETGERIEIK</sequence>
<dbReference type="PANTHER" id="PTHR42930">
    <property type="entry name" value="PHOSPHATE-SPECIFIC TRANSPORT SYSTEM ACCESSORY PROTEIN PHOU"/>
    <property type="match status" value="1"/>
</dbReference>
<dbReference type="HOGENOM" id="CLU_078518_3_0_2"/>
<dbReference type="InterPro" id="IPR038078">
    <property type="entry name" value="PhoU-like_sf"/>
</dbReference>
<keyword evidence="10" id="KW-1185">Reference proteome</keyword>
<dbReference type="KEGG" id="mbn:Mboo_1920"/>